<dbReference type="SUPFAM" id="SSF53335">
    <property type="entry name" value="S-adenosyl-L-methionine-dependent methyltransferases"/>
    <property type="match status" value="1"/>
</dbReference>
<dbReference type="EMBL" id="BJWG01000003">
    <property type="protein sequence ID" value="GEL94425.1"/>
    <property type="molecule type" value="Genomic_DNA"/>
</dbReference>
<dbReference type="InterPro" id="IPR013216">
    <property type="entry name" value="Methyltransf_11"/>
</dbReference>
<gene>
    <name evidence="5" type="ORF">CCO02nite_10830</name>
</gene>
<keyword evidence="2 5" id="KW-0489">Methyltransferase</keyword>
<dbReference type="InterPro" id="IPR051052">
    <property type="entry name" value="Diverse_substrate_MTase"/>
</dbReference>
<dbReference type="PANTHER" id="PTHR44942">
    <property type="entry name" value="METHYLTRANSF_11 DOMAIN-CONTAINING PROTEIN"/>
    <property type="match status" value="1"/>
</dbReference>
<keyword evidence="3 5" id="KW-0808">Transferase</keyword>
<evidence type="ECO:0000313" key="5">
    <source>
        <dbReference type="EMBL" id="GEL94425.1"/>
    </source>
</evidence>
<comment type="similarity">
    <text evidence="1">Belongs to the methyltransferase superfamily.</text>
</comment>
<feature type="domain" description="Methyltransferase type 11" evidence="4">
    <location>
        <begin position="34"/>
        <end position="126"/>
    </location>
</feature>
<dbReference type="Gene3D" id="3.40.50.150">
    <property type="entry name" value="Vaccinia Virus protein VP39"/>
    <property type="match status" value="1"/>
</dbReference>
<evidence type="ECO:0000256" key="1">
    <source>
        <dbReference type="ARBA" id="ARBA00008361"/>
    </source>
</evidence>
<reference evidence="5 6" key="1">
    <citation type="submission" date="2019-07" db="EMBL/GenBank/DDBJ databases">
        <title>Whole genome shotgun sequence of Cellulomonas composti NBRC 100758.</title>
        <authorList>
            <person name="Hosoyama A."/>
            <person name="Uohara A."/>
            <person name="Ohji S."/>
            <person name="Ichikawa N."/>
        </authorList>
    </citation>
    <scope>NUCLEOTIDE SEQUENCE [LARGE SCALE GENOMIC DNA]</scope>
    <source>
        <strain evidence="5 6">NBRC 100758</strain>
    </source>
</reference>
<evidence type="ECO:0000313" key="6">
    <source>
        <dbReference type="Proteomes" id="UP000321720"/>
    </source>
</evidence>
<dbReference type="GO" id="GO:0008757">
    <property type="term" value="F:S-adenosylmethionine-dependent methyltransferase activity"/>
    <property type="evidence" value="ECO:0007669"/>
    <property type="project" value="InterPro"/>
</dbReference>
<sequence>MGADAYDRFMGRFSRPLARRLVEIVGARPGQQALDVGCGSGAVTERLVEVLGIHAVHAIDPTVPFVEAVRERLPGVDVRLGAAESLPYDDDAFDLVVANLVVPFMADPAAGIGQMRRVARPGASVVVTVWDHVHDRGAASMFWRAVRDVVPQPEAVGEGILMAAIESRLEALCEEGGLRGLRTSDVTVTLGFDSFEQWWDPFELSVGPAGDYYAGLDDELRVAVRARAAELFGPGPFDVAATARVVVGTAP</sequence>
<dbReference type="Proteomes" id="UP000321720">
    <property type="component" value="Unassembled WGS sequence"/>
</dbReference>
<organism evidence="5 6">
    <name type="scientific">Cellulomonas composti</name>
    <dbReference type="NCBI Taxonomy" id="266130"/>
    <lineage>
        <taxon>Bacteria</taxon>
        <taxon>Bacillati</taxon>
        <taxon>Actinomycetota</taxon>
        <taxon>Actinomycetes</taxon>
        <taxon>Micrococcales</taxon>
        <taxon>Cellulomonadaceae</taxon>
        <taxon>Cellulomonas</taxon>
    </lineage>
</organism>
<evidence type="ECO:0000256" key="2">
    <source>
        <dbReference type="ARBA" id="ARBA00022603"/>
    </source>
</evidence>
<keyword evidence="6" id="KW-1185">Reference proteome</keyword>
<dbReference type="PANTHER" id="PTHR44942:SF4">
    <property type="entry name" value="METHYLTRANSFERASE TYPE 11 DOMAIN-CONTAINING PROTEIN"/>
    <property type="match status" value="1"/>
</dbReference>
<evidence type="ECO:0000259" key="4">
    <source>
        <dbReference type="Pfam" id="PF08241"/>
    </source>
</evidence>
<dbReference type="GO" id="GO:0032259">
    <property type="term" value="P:methylation"/>
    <property type="evidence" value="ECO:0007669"/>
    <property type="project" value="UniProtKB-KW"/>
</dbReference>
<dbReference type="AlphaFoldDB" id="A0A511J8V7"/>
<dbReference type="CDD" id="cd02440">
    <property type="entry name" value="AdoMet_MTases"/>
    <property type="match status" value="1"/>
</dbReference>
<protein>
    <submittedName>
        <fullName evidence="5">SAM-dependent methyltransferase</fullName>
    </submittedName>
</protein>
<name>A0A511J8V7_9CELL</name>
<comment type="caution">
    <text evidence="5">The sequence shown here is derived from an EMBL/GenBank/DDBJ whole genome shotgun (WGS) entry which is preliminary data.</text>
</comment>
<accession>A0A511J8V7</accession>
<dbReference type="InterPro" id="IPR029063">
    <property type="entry name" value="SAM-dependent_MTases_sf"/>
</dbReference>
<evidence type="ECO:0000256" key="3">
    <source>
        <dbReference type="ARBA" id="ARBA00022679"/>
    </source>
</evidence>
<dbReference type="Pfam" id="PF08241">
    <property type="entry name" value="Methyltransf_11"/>
    <property type="match status" value="1"/>
</dbReference>
<proteinExistence type="inferred from homology"/>